<evidence type="ECO:0000313" key="3">
    <source>
        <dbReference type="Proteomes" id="UP000199290"/>
    </source>
</evidence>
<reference evidence="3" key="1">
    <citation type="submission" date="2016-10" db="EMBL/GenBank/DDBJ databases">
        <authorList>
            <person name="Varghese N."/>
            <person name="Submissions S."/>
        </authorList>
    </citation>
    <scope>NUCLEOTIDE SEQUENCE [LARGE SCALE GENOMIC DNA]</scope>
    <source>
        <strain evidence="3">CGMCC 1.6294</strain>
    </source>
</reference>
<dbReference type="InterPro" id="IPR001155">
    <property type="entry name" value="OxRdtase_FMN_N"/>
</dbReference>
<keyword evidence="3" id="KW-1185">Reference proteome</keyword>
<protein>
    <submittedName>
        <fullName evidence="2">2,4-dienoyl-CoA reductase</fullName>
    </submittedName>
</protein>
<gene>
    <name evidence="2" type="ORF">SAMN04488073_1173</name>
</gene>
<dbReference type="InterPro" id="IPR013785">
    <property type="entry name" value="Aldolase_TIM"/>
</dbReference>
<dbReference type="GO" id="GO:0010181">
    <property type="term" value="F:FMN binding"/>
    <property type="evidence" value="ECO:0007669"/>
    <property type="project" value="InterPro"/>
</dbReference>
<dbReference type="STRING" id="375760.SAMN04488073_1173"/>
<dbReference type="GO" id="GO:0005829">
    <property type="term" value="C:cytosol"/>
    <property type="evidence" value="ECO:0007669"/>
    <property type="project" value="TreeGrafter"/>
</dbReference>
<dbReference type="EMBL" id="FOYV01000001">
    <property type="protein sequence ID" value="SFR43490.1"/>
    <property type="molecule type" value="Genomic_DNA"/>
</dbReference>
<dbReference type="InterPro" id="IPR045247">
    <property type="entry name" value="Oye-like"/>
</dbReference>
<dbReference type="CDD" id="cd02803">
    <property type="entry name" value="OYE_like_FMN_family"/>
    <property type="match status" value="1"/>
</dbReference>
<dbReference type="SUPFAM" id="SSF51395">
    <property type="entry name" value="FMN-linked oxidoreductases"/>
    <property type="match status" value="1"/>
</dbReference>
<dbReference type="Proteomes" id="UP000199290">
    <property type="component" value="Unassembled WGS sequence"/>
</dbReference>
<dbReference type="GO" id="GO:0016491">
    <property type="term" value="F:oxidoreductase activity"/>
    <property type="evidence" value="ECO:0007669"/>
    <property type="project" value="InterPro"/>
</dbReference>
<sequence length="366" mass="39665">MSDVMQPVRFSSVEVPNRFALAPMTRTSAEPDGTPNALMADHYERYAKGGFGLIITEGTYTDDKASQGYANQPGIINDQQVAGWKTIVDRVHSAGSRIFIQLMHAGAQFQANRYTDLPQGPSPVIPKGAPLGFYGDQTEWKTPEAMSESDIQAAIDGFALSAANAKAAGFDGIEIHGANGYLLNQFLSTHFNQRDDRYGGSLENRLRLVTEVVDAVRKAVGEDFPVGIRLSQGTVTDPDYQLPEGEAGFRKIVEAVRDAGADFVHTTDGDVNRQHFTEGNGSLASVAHQVAGIELILNGGIDEINCQDVANQFPGTLLAVGKKALANPDFVQRLKDGKEIDDIDFAMLQPKATIRNELAWREKNAA</sequence>
<evidence type="ECO:0000313" key="2">
    <source>
        <dbReference type="EMBL" id="SFR43490.1"/>
    </source>
</evidence>
<dbReference type="AlphaFoldDB" id="A0A1I6GMS0"/>
<dbReference type="OrthoDB" id="8523426at2"/>
<dbReference type="PANTHER" id="PTHR22893:SF91">
    <property type="entry name" value="NADPH DEHYDROGENASE 2-RELATED"/>
    <property type="match status" value="1"/>
</dbReference>
<dbReference type="Pfam" id="PF00724">
    <property type="entry name" value="Oxidored_FMN"/>
    <property type="match status" value="1"/>
</dbReference>
<evidence type="ECO:0000259" key="1">
    <source>
        <dbReference type="Pfam" id="PF00724"/>
    </source>
</evidence>
<proteinExistence type="predicted"/>
<dbReference type="RefSeq" id="WP_091987111.1">
    <property type="nucleotide sequence ID" value="NZ_FOYV01000001.1"/>
</dbReference>
<dbReference type="PANTHER" id="PTHR22893">
    <property type="entry name" value="NADH OXIDOREDUCTASE-RELATED"/>
    <property type="match status" value="1"/>
</dbReference>
<accession>A0A1I6GMS0</accession>
<feature type="domain" description="NADH:flavin oxidoreductase/NADH oxidase N-terminal" evidence="1">
    <location>
        <begin position="5"/>
        <end position="339"/>
    </location>
</feature>
<name>A0A1I6GMS0_9GAMM</name>
<organism evidence="2 3">
    <name type="scientific">Marinobacter gudaonensis</name>
    <dbReference type="NCBI Taxonomy" id="375760"/>
    <lineage>
        <taxon>Bacteria</taxon>
        <taxon>Pseudomonadati</taxon>
        <taxon>Pseudomonadota</taxon>
        <taxon>Gammaproteobacteria</taxon>
        <taxon>Pseudomonadales</taxon>
        <taxon>Marinobacteraceae</taxon>
        <taxon>Marinobacter</taxon>
    </lineage>
</organism>
<dbReference type="Gene3D" id="3.20.20.70">
    <property type="entry name" value="Aldolase class I"/>
    <property type="match status" value="1"/>
</dbReference>